<sequence length="250" mass="28459">MEKVRAKRICIIGAGVSGLPCIKQCLEEGLEPVCYERTAHIGGLWNYRTDLGENAATVMKSTVVNTSKEMMAYSDFPPPADWPNFMHNTYVNQYLHLYANHFKLVHHIHFNTAVESVERAANGKWWVALSTGQQELFDGVMLCTGHHATPFVPNFKGLEEFEGRVLHSQRYRDYKGFEDKKVLIIGIGNSALDCAVELSRVTQKLYVSTRKGSWIWNRVAQGGMPYDIIFLSRIYHFLQNGPFVPWSLTN</sequence>
<evidence type="ECO:0000256" key="16">
    <source>
        <dbReference type="ARBA" id="ARBA00048088"/>
    </source>
</evidence>
<dbReference type="InterPro" id="IPR020946">
    <property type="entry name" value="Flavin_mOase-like"/>
</dbReference>
<comment type="similarity">
    <text evidence="3 18">Belongs to the FMO family.</text>
</comment>
<evidence type="ECO:0000256" key="6">
    <source>
        <dbReference type="ARBA" id="ARBA00022824"/>
    </source>
</evidence>
<proteinExistence type="inferred from homology"/>
<comment type="catalytic activity">
    <reaction evidence="17">
        <text>N,N-dimethylaniline + NADPH + O2 + H(+) = N,N-dimethylaniline N-oxide + NADP(+) + H2O</text>
        <dbReference type="Rhea" id="RHEA:24468"/>
        <dbReference type="ChEBI" id="CHEBI:15377"/>
        <dbReference type="ChEBI" id="CHEBI:15378"/>
        <dbReference type="ChEBI" id="CHEBI:15379"/>
        <dbReference type="ChEBI" id="CHEBI:16269"/>
        <dbReference type="ChEBI" id="CHEBI:17735"/>
        <dbReference type="ChEBI" id="CHEBI:57783"/>
        <dbReference type="ChEBI" id="CHEBI:58349"/>
        <dbReference type="EC" id="1.14.13.8"/>
    </reaction>
    <physiologicalReaction direction="left-to-right" evidence="17">
        <dbReference type="Rhea" id="RHEA:24469"/>
    </physiologicalReaction>
</comment>
<protein>
    <recommendedName>
        <fullName evidence="18">Flavin-containing monooxygenase</fullName>
        <ecNumber evidence="18">1.-.-.-</ecNumber>
    </recommendedName>
</protein>
<evidence type="ECO:0000256" key="3">
    <source>
        <dbReference type="ARBA" id="ARBA00009183"/>
    </source>
</evidence>
<name>A0A914XEZ2_9BILA</name>
<dbReference type="PANTHER" id="PTHR23023">
    <property type="entry name" value="DIMETHYLANILINE MONOOXYGENASE"/>
    <property type="match status" value="1"/>
</dbReference>
<dbReference type="EC" id="1.-.-.-" evidence="18"/>
<dbReference type="Proteomes" id="UP000887566">
    <property type="component" value="Unplaced"/>
</dbReference>
<comment type="catalytic activity">
    <reaction evidence="15">
        <text>hypotaurine + NADPH + O2 + H(+) = taurine + NADP(+) + H2O</text>
        <dbReference type="Rhea" id="RHEA:69819"/>
        <dbReference type="ChEBI" id="CHEBI:15377"/>
        <dbReference type="ChEBI" id="CHEBI:15378"/>
        <dbReference type="ChEBI" id="CHEBI:15379"/>
        <dbReference type="ChEBI" id="CHEBI:57783"/>
        <dbReference type="ChEBI" id="CHEBI:57853"/>
        <dbReference type="ChEBI" id="CHEBI:58349"/>
        <dbReference type="ChEBI" id="CHEBI:507393"/>
        <dbReference type="EC" id="1.14.13.8"/>
    </reaction>
    <physiologicalReaction direction="left-to-right" evidence="15">
        <dbReference type="Rhea" id="RHEA:69820"/>
    </physiologicalReaction>
</comment>
<dbReference type="AlphaFoldDB" id="A0A914XEZ2"/>
<dbReference type="WBParaSite" id="PSAMB.scaffold7969size6813.g30783.t1">
    <property type="protein sequence ID" value="PSAMB.scaffold7969size6813.g30783.t1"/>
    <property type="gene ID" value="PSAMB.scaffold7969size6813.g30783"/>
</dbReference>
<dbReference type="Pfam" id="PF00743">
    <property type="entry name" value="FMO-like"/>
    <property type="match status" value="1"/>
</dbReference>
<comment type="catalytic activity">
    <reaction evidence="14">
        <text>hypotaurine + NADH + O2 + H(+) = taurine + NAD(+) + H2O</text>
        <dbReference type="Rhea" id="RHEA:74111"/>
        <dbReference type="ChEBI" id="CHEBI:15377"/>
        <dbReference type="ChEBI" id="CHEBI:15378"/>
        <dbReference type="ChEBI" id="CHEBI:15379"/>
        <dbReference type="ChEBI" id="CHEBI:57540"/>
        <dbReference type="ChEBI" id="CHEBI:57853"/>
        <dbReference type="ChEBI" id="CHEBI:57945"/>
        <dbReference type="ChEBI" id="CHEBI:507393"/>
        <dbReference type="EC" id="1.14.13.8"/>
    </reaction>
    <physiologicalReaction direction="left-to-right" evidence="14">
        <dbReference type="Rhea" id="RHEA:74112"/>
    </physiologicalReaction>
</comment>
<comment type="function">
    <text evidence="13">Broad spectrum monooxygenase that catalyzes the oxygenation of a wide variety of nitrogen- and sulfur-containing compounds including xenobiotics. Catalyzes the S-oxygenation of hypotaurine to produce taurine, an organic osmolyte involved in cell volume regulation as well as a variety of cytoprotective and developmental processes. In vitro, catalyzes the N-oxygenation of trimethylamine (TMA) to produce trimethylamine N-oxide (TMAO) and could therefore participate to the detoxification of this compound that is generated by the action of gut microbiota from dietary precursors such as choline, choline containing compounds, betaine or L-carnitine.</text>
</comment>
<evidence type="ECO:0000313" key="19">
    <source>
        <dbReference type="Proteomes" id="UP000887566"/>
    </source>
</evidence>
<evidence type="ECO:0000256" key="17">
    <source>
        <dbReference type="ARBA" id="ARBA00049443"/>
    </source>
</evidence>
<evidence type="ECO:0000313" key="21">
    <source>
        <dbReference type="WBParaSite" id="PSAMB.scaffold7969size6813.g30783.t1"/>
    </source>
</evidence>
<dbReference type="GO" id="GO:0050661">
    <property type="term" value="F:NADP binding"/>
    <property type="evidence" value="ECO:0007669"/>
    <property type="project" value="InterPro"/>
</dbReference>
<keyword evidence="8" id="KW-0521">NADP</keyword>
<keyword evidence="5" id="KW-0812">Transmembrane</keyword>
<evidence type="ECO:0000256" key="15">
    <source>
        <dbReference type="ARBA" id="ARBA00048041"/>
    </source>
</evidence>
<organism evidence="19 21">
    <name type="scientific">Plectus sambesii</name>
    <dbReference type="NCBI Taxonomy" id="2011161"/>
    <lineage>
        <taxon>Eukaryota</taxon>
        <taxon>Metazoa</taxon>
        <taxon>Ecdysozoa</taxon>
        <taxon>Nematoda</taxon>
        <taxon>Chromadorea</taxon>
        <taxon>Plectida</taxon>
        <taxon>Plectina</taxon>
        <taxon>Plectoidea</taxon>
        <taxon>Plectidae</taxon>
        <taxon>Plectus</taxon>
    </lineage>
</organism>
<evidence type="ECO:0000256" key="7">
    <source>
        <dbReference type="ARBA" id="ARBA00022827"/>
    </source>
</evidence>
<comment type="cofactor">
    <cofactor evidence="1 18">
        <name>FAD</name>
        <dbReference type="ChEBI" id="CHEBI:57692"/>
    </cofactor>
</comment>
<evidence type="ECO:0000256" key="11">
    <source>
        <dbReference type="ARBA" id="ARBA00023033"/>
    </source>
</evidence>
<evidence type="ECO:0000256" key="12">
    <source>
        <dbReference type="ARBA" id="ARBA00023136"/>
    </source>
</evidence>
<dbReference type="SUPFAM" id="SSF51905">
    <property type="entry name" value="FAD/NAD(P)-binding domain"/>
    <property type="match status" value="1"/>
</dbReference>
<evidence type="ECO:0000256" key="5">
    <source>
        <dbReference type="ARBA" id="ARBA00022692"/>
    </source>
</evidence>
<evidence type="ECO:0000256" key="10">
    <source>
        <dbReference type="ARBA" id="ARBA00023002"/>
    </source>
</evidence>
<evidence type="ECO:0000256" key="1">
    <source>
        <dbReference type="ARBA" id="ARBA00001974"/>
    </source>
</evidence>
<dbReference type="PRINTS" id="PR00370">
    <property type="entry name" value="FMOXYGENASE"/>
</dbReference>
<keyword evidence="11 18" id="KW-0503">Monooxygenase</keyword>
<evidence type="ECO:0000256" key="4">
    <source>
        <dbReference type="ARBA" id="ARBA00022630"/>
    </source>
</evidence>
<keyword evidence="7 18" id="KW-0274">FAD</keyword>
<keyword evidence="4 18" id="KW-0285">Flavoprotein</keyword>
<dbReference type="GO" id="GO:0004499">
    <property type="term" value="F:N,N-dimethylaniline monooxygenase activity"/>
    <property type="evidence" value="ECO:0007669"/>
    <property type="project" value="InterPro"/>
</dbReference>
<evidence type="ECO:0000256" key="2">
    <source>
        <dbReference type="ARBA" id="ARBA00004389"/>
    </source>
</evidence>
<keyword evidence="12" id="KW-0472">Membrane</keyword>
<keyword evidence="10 18" id="KW-0560">Oxidoreductase</keyword>
<dbReference type="GO" id="GO:0050660">
    <property type="term" value="F:flavin adenine dinucleotide binding"/>
    <property type="evidence" value="ECO:0007669"/>
    <property type="project" value="InterPro"/>
</dbReference>
<dbReference type="Gene3D" id="3.50.50.60">
    <property type="entry name" value="FAD/NAD(P)-binding domain"/>
    <property type="match status" value="1"/>
</dbReference>
<dbReference type="InterPro" id="IPR050346">
    <property type="entry name" value="FMO-like"/>
</dbReference>
<dbReference type="InterPro" id="IPR036188">
    <property type="entry name" value="FAD/NAD-bd_sf"/>
</dbReference>
<dbReference type="WBParaSite" id="PSAMB.scaffold2782size21326.g19128.t1">
    <property type="protein sequence ID" value="PSAMB.scaffold2782size21326.g19128.t1"/>
    <property type="gene ID" value="PSAMB.scaffold2782size21326.g19128"/>
</dbReference>
<comment type="catalytic activity">
    <reaction evidence="16">
        <text>trimethylamine + NADPH + O2 = trimethylamine N-oxide + NADP(+) + H2O</text>
        <dbReference type="Rhea" id="RHEA:31979"/>
        <dbReference type="ChEBI" id="CHEBI:15377"/>
        <dbReference type="ChEBI" id="CHEBI:15379"/>
        <dbReference type="ChEBI" id="CHEBI:15724"/>
        <dbReference type="ChEBI" id="CHEBI:57783"/>
        <dbReference type="ChEBI" id="CHEBI:58349"/>
        <dbReference type="ChEBI" id="CHEBI:58389"/>
        <dbReference type="EC" id="1.14.13.148"/>
    </reaction>
    <physiologicalReaction direction="left-to-right" evidence="16">
        <dbReference type="Rhea" id="RHEA:31980"/>
    </physiologicalReaction>
</comment>
<evidence type="ECO:0000256" key="14">
    <source>
        <dbReference type="ARBA" id="ARBA00047338"/>
    </source>
</evidence>
<keyword evidence="19" id="KW-1185">Reference proteome</keyword>
<dbReference type="GO" id="GO:0034899">
    <property type="term" value="F:trimethylamine monooxygenase activity"/>
    <property type="evidence" value="ECO:0007669"/>
    <property type="project" value="UniProtKB-EC"/>
</dbReference>
<evidence type="ECO:0000256" key="9">
    <source>
        <dbReference type="ARBA" id="ARBA00022989"/>
    </source>
</evidence>
<evidence type="ECO:0000256" key="13">
    <source>
        <dbReference type="ARBA" id="ARBA00045957"/>
    </source>
</evidence>
<dbReference type="FunFam" id="3.50.50.60:FF:000159">
    <property type="entry name" value="Dimethylaniline monooxygenase [N-oxide-forming]"/>
    <property type="match status" value="1"/>
</dbReference>
<reference evidence="20 21" key="1">
    <citation type="submission" date="2022-11" db="UniProtKB">
        <authorList>
            <consortium name="WormBaseParasite"/>
        </authorList>
    </citation>
    <scope>IDENTIFICATION</scope>
</reference>
<evidence type="ECO:0000256" key="8">
    <source>
        <dbReference type="ARBA" id="ARBA00022857"/>
    </source>
</evidence>
<evidence type="ECO:0000256" key="18">
    <source>
        <dbReference type="RuleBase" id="RU361177"/>
    </source>
</evidence>
<dbReference type="GO" id="GO:0005789">
    <property type="term" value="C:endoplasmic reticulum membrane"/>
    <property type="evidence" value="ECO:0007669"/>
    <property type="project" value="UniProtKB-SubCell"/>
</dbReference>
<accession>A0A914XEZ2</accession>
<evidence type="ECO:0000313" key="20">
    <source>
        <dbReference type="WBParaSite" id="PSAMB.scaffold2782size21326.g19128.t1"/>
    </source>
</evidence>
<keyword evidence="9" id="KW-1133">Transmembrane helix</keyword>
<comment type="subcellular location">
    <subcellularLocation>
        <location evidence="2">Endoplasmic reticulum membrane</location>
        <topology evidence="2">Single-pass membrane protein</topology>
    </subcellularLocation>
</comment>
<keyword evidence="6" id="KW-0256">Endoplasmic reticulum</keyword>
<dbReference type="InterPro" id="IPR000960">
    <property type="entry name" value="Flavin_mOase"/>
</dbReference>